<dbReference type="GO" id="GO:0030896">
    <property type="term" value="C:checkpoint clamp complex"/>
    <property type="evidence" value="ECO:0007669"/>
    <property type="project" value="InterPro"/>
</dbReference>
<dbReference type="OrthoDB" id="60092at2759"/>
<accession>A0A131ZX82</accession>
<dbReference type="Gene3D" id="3.70.10.10">
    <property type="match status" value="1"/>
</dbReference>
<dbReference type="EMBL" id="WVUK01000062">
    <property type="protein sequence ID" value="KAF7490593.1"/>
    <property type="molecule type" value="Genomic_DNA"/>
</dbReference>
<reference evidence="4" key="4">
    <citation type="submission" date="2022-06" db="UniProtKB">
        <authorList>
            <consortium name="EnsemblMetazoa"/>
        </authorList>
    </citation>
    <scope>IDENTIFICATION</scope>
</reference>
<feature type="compositionally biased region" description="Polar residues" evidence="1">
    <location>
        <begin position="437"/>
        <end position="446"/>
    </location>
</feature>
<dbReference type="InterPro" id="IPR046938">
    <property type="entry name" value="DNA_clamp_sf"/>
</dbReference>
<dbReference type="Proteomes" id="UP000616769">
    <property type="component" value="Unassembled WGS sequence"/>
</dbReference>
<sequence>MRCTIVGQNLRVLSKAIRLMSKYSDEANLLARDFGIVLQAINSSRSVFCEVIFGREFFSFFDFTKEFECRIEIRSLLLVFKIVNLDRLIESCKIFMDSSFNKILFEMKCKYSVYREYSIPYQENEQLRCKRISGNGSCSTIKAPAKLFMEIFKHFADTTAETTVWLFKDHLRFKTFIENDDDRFELPSTSFSMLADEFSSYSYKEDMSSTFNVRDLKAFLDFATYRNQIIHACLQSEGKPIEFAFSNGESYSARIQIATIEFPDSERPEPPPFKRVHRVNSQRTVSSESGVSSLASLNTDQSLQNQSAENTSAIVRHSRTIEEDPIQNDNANIEEIVSSKSSLNHSSENLGSIIAESSLQTNRSDSIHESIIEIKKSMSECPETCFSDDSNRIECNPEEIENIVEILDNLPNFGEDDQQENEDIPFTSTQIHLILGTQTQSDSTTPEIYVPESDEDEF</sequence>
<dbReference type="EMBL" id="JXLN01004942">
    <property type="protein sequence ID" value="KPM03416.1"/>
    <property type="molecule type" value="Genomic_DNA"/>
</dbReference>
<dbReference type="Pfam" id="PF04139">
    <property type="entry name" value="Rad9"/>
    <property type="match status" value="1"/>
</dbReference>
<feature type="compositionally biased region" description="Polar residues" evidence="1">
    <location>
        <begin position="300"/>
        <end position="313"/>
    </location>
</feature>
<reference evidence="2" key="3">
    <citation type="submission" date="2020-01" db="EMBL/GenBank/DDBJ databases">
        <authorList>
            <person name="Korhonen P.K.K."/>
            <person name="Guangxu M.G."/>
            <person name="Wang T.W."/>
            <person name="Stroehlein A.J.S."/>
            <person name="Young N.D."/>
            <person name="Ang C.-S.A."/>
            <person name="Fernando D.W.F."/>
            <person name="Lu H.L."/>
            <person name="Taylor S.T."/>
            <person name="Ehtesham M.E.M."/>
            <person name="Najaraj S.H.N."/>
            <person name="Harsha G.H.G."/>
            <person name="Madugundu A.M."/>
            <person name="Renuse S.R."/>
            <person name="Holt D.H."/>
            <person name="Pandey A.P."/>
            <person name="Papenfuss A.P."/>
            <person name="Gasser R.B.G."/>
            <person name="Fischer K.F."/>
        </authorList>
    </citation>
    <scope>NUCLEOTIDE SEQUENCE</scope>
    <source>
        <strain evidence="2">SSS_KF_BRIS2020</strain>
    </source>
</reference>
<dbReference type="InterPro" id="IPR007268">
    <property type="entry name" value="Rad9/Ddc1"/>
</dbReference>
<proteinExistence type="predicted"/>
<dbReference type="GO" id="GO:0031573">
    <property type="term" value="P:mitotic intra-S DNA damage checkpoint signaling"/>
    <property type="evidence" value="ECO:0007669"/>
    <property type="project" value="TreeGrafter"/>
</dbReference>
<dbReference type="AlphaFoldDB" id="A0A131ZX82"/>
<dbReference type="GO" id="GO:0000076">
    <property type="term" value="P:DNA replication checkpoint signaling"/>
    <property type="evidence" value="ECO:0007669"/>
    <property type="project" value="TreeGrafter"/>
</dbReference>
<evidence type="ECO:0000313" key="6">
    <source>
        <dbReference type="Proteomes" id="UP000616769"/>
    </source>
</evidence>
<protein>
    <submittedName>
        <fullName evidence="2 3">Cell cycle checkpoint control protein RAD9A</fullName>
    </submittedName>
</protein>
<dbReference type="GO" id="GO:0006281">
    <property type="term" value="P:DNA repair"/>
    <property type="evidence" value="ECO:0007669"/>
    <property type="project" value="TreeGrafter"/>
</dbReference>
<dbReference type="GO" id="GO:0071479">
    <property type="term" value="P:cellular response to ionizing radiation"/>
    <property type="evidence" value="ECO:0007669"/>
    <property type="project" value="TreeGrafter"/>
</dbReference>
<feature type="region of interest" description="Disordered" evidence="1">
    <location>
        <begin position="437"/>
        <end position="458"/>
    </location>
</feature>
<organism evidence="3 6">
    <name type="scientific">Sarcoptes scabiei</name>
    <name type="common">Itch mite</name>
    <name type="synonym">Acarus scabiei</name>
    <dbReference type="NCBI Taxonomy" id="52283"/>
    <lineage>
        <taxon>Eukaryota</taxon>
        <taxon>Metazoa</taxon>
        <taxon>Ecdysozoa</taxon>
        <taxon>Arthropoda</taxon>
        <taxon>Chelicerata</taxon>
        <taxon>Arachnida</taxon>
        <taxon>Acari</taxon>
        <taxon>Acariformes</taxon>
        <taxon>Sarcoptiformes</taxon>
        <taxon>Astigmata</taxon>
        <taxon>Psoroptidia</taxon>
        <taxon>Sarcoptoidea</taxon>
        <taxon>Sarcoptidae</taxon>
        <taxon>Sarcoptinae</taxon>
        <taxon>Sarcoptes</taxon>
    </lineage>
</organism>
<dbReference type="Proteomes" id="UP000070412">
    <property type="component" value="Unassembled WGS sequence"/>
</dbReference>
<dbReference type="SUPFAM" id="SSF55979">
    <property type="entry name" value="DNA clamp"/>
    <property type="match status" value="2"/>
</dbReference>
<evidence type="ECO:0000313" key="2">
    <source>
        <dbReference type="EMBL" id="KAF7490593.1"/>
    </source>
</evidence>
<name>A0A131ZX82_SARSC</name>
<evidence type="ECO:0000313" key="3">
    <source>
        <dbReference type="EMBL" id="KPM03416.1"/>
    </source>
</evidence>
<evidence type="ECO:0000313" key="4">
    <source>
        <dbReference type="EnsemblMetazoa" id="KAF7490593.1"/>
    </source>
</evidence>
<reference evidence="3 6" key="1">
    <citation type="journal article" date="2015" name="Parasit. Vectors">
        <title>Draft genome of the scabies mite.</title>
        <authorList>
            <person name="Rider S.D.Jr."/>
            <person name="Morgan M.S."/>
            <person name="Arlian L.G."/>
        </authorList>
    </citation>
    <scope>NUCLEOTIDE SEQUENCE [LARGE SCALE GENOMIC DNA]</scope>
    <source>
        <strain evidence="3">Arlian Lab</strain>
    </source>
</reference>
<gene>
    <name evidence="3" type="ORF">QR98_0018470</name>
    <name evidence="2" type="ORF">SSS_5680</name>
</gene>
<dbReference type="PANTHER" id="PTHR15237:SF0">
    <property type="entry name" value="CELL CYCLE CHECKPOINT CONTROL PROTEIN"/>
    <property type="match status" value="1"/>
</dbReference>
<evidence type="ECO:0000256" key="1">
    <source>
        <dbReference type="SAM" id="MobiDB-lite"/>
    </source>
</evidence>
<keyword evidence="5" id="KW-1185">Reference proteome</keyword>
<reference evidence="5" key="2">
    <citation type="journal article" date="2020" name="PLoS Negl. Trop. Dis.">
        <title>High-quality nuclear genome for Sarcoptes scabiei-A critical resource for a neglected parasite.</title>
        <authorList>
            <person name="Korhonen P.K."/>
            <person name="Gasser R.B."/>
            <person name="Ma G."/>
            <person name="Wang T."/>
            <person name="Stroehlein A.J."/>
            <person name="Young N.D."/>
            <person name="Ang C.S."/>
            <person name="Fernando D.D."/>
            <person name="Lu H.C."/>
            <person name="Taylor S."/>
            <person name="Reynolds S.L."/>
            <person name="Mofiz E."/>
            <person name="Najaraj S.H."/>
            <person name="Gowda H."/>
            <person name="Madugundu A."/>
            <person name="Renuse S."/>
            <person name="Holt D."/>
            <person name="Pandey A."/>
            <person name="Papenfuss A.T."/>
            <person name="Fischer K."/>
        </authorList>
    </citation>
    <scope>NUCLEOTIDE SEQUENCE [LARGE SCALE GENOMIC DNA]</scope>
</reference>
<dbReference type="EnsemblMetazoa" id="SSS_5680s_mrna">
    <property type="protein sequence ID" value="KAF7490593.1"/>
    <property type="gene ID" value="SSS_5680"/>
</dbReference>
<dbReference type="OMA" id="FEVFDMP"/>
<dbReference type="PANTHER" id="PTHR15237">
    <property type="entry name" value="DNA REPAIR PROTEIN RAD9"/>
    <property type="match status" value="1"/>
</dbReference>
<feature type="region of interest" description="Disordered" evidence="1">
    <location>
        <begin position="300"/>
        <end position="327"/>
    </location>
</feature>
<evidence type="ECO:0000313" key="5">
    <source>
        <dbReference type="Proteomes" id="UP000070412"/>
    </source>
</evidence>
<dbReference type="VEuPathDB" id="VectorBase:SSCA002438"/>